<dbReference type="RefSeq" id="WP_208006645.1">
    <property type="nucleotide sequence ID" value="NZ_JAGDFX010000034.1"/>
</dbReference>
<feature type="domain" description="H repeat-associated protein N-terminal" evidence="2">
    <location>
        <begin position="8"/>
        <end position="94"/>
    </location>
</feature>
<dbReference type="NCBIfam" id="NF033564">
    <property type="entry name" value="transpos_ISAs1"/>
    <property type="match status" value="1"/>
</dbReference>
<dbReference type="InterPro" id="IPR047647">
    <property type="entry name" value="ISAs1_transpos"/>
</dbReference>
<sequence length="374" mass="42482">MRINTFVTHFADITDSRQLGKIEHKLFDIILLTISAVISGAEGWEDIEMFGEERLDWLKLYGDFENGIPAHDTIARVISRIDPKQLQSCFIKWMQECQQLSEGSVIAIDGKTVRRSFDKKQRKAAIHMVSAFSAANSVVLGQVKTDAKSNEITAIPELLQLLEIKGCLVSIDAMGCQRDIAQKIVKKEGDYLLAVKGNQPKLHAAFEKHFPISKLYQYQGDSFETKEKAHGRTEHRMYFVADIFEEFVDFSFEWPELKTVGAAVSIRQVGDTAPKAEDIFVRYYISSAELSAKEFGEAVRSHWSIENTLHWVLDVTMREDDSRIRRGDAAENLAGIKHIGLNLLRQETSLKLSIKKKRLKAALNEQYLSKVIEM</sequence>
<evidence type="ECO:0000259" key="2">
    <source>
        <dbReference type="Pfam" id="PF13808"/>
    </source>
</evidence>
<evidence type="ECO:0000259" key="1">
    <source>
        <dbReference type="Pfam" id="PF01609"/>
    </source>
</evidence>
<dbReference type="Pfam" id="PF01609">
    <property type="entry name" value="DDE_Tnp_1"/>
    <property type="match status" value="1"/>
</dbReference>
<protein>
    <submittedName>
        <fullName evidence="3">ISAs1 family transposase</fullName>
    </submittedName>
</protein>
<dbReference type="InterPro" id="IPR002559">
    <property type="entry name" value="Transposase_11"/>
</dbReference>
<evidence type="ECO:0000313" key="3">
    <source>
        <dbReference type="EMBL" id="MBO1520775.1"/>
    </source>
</evidence>
<organism evidence="3 4">
    <name type="scientific">Oceanisphaera pacifica</name>
    <dbReference type="NCBI Taxonomy" id="2818389"/>
    <lineage>
        <taxon>Bacteria</taxon>
        <taxon>Pseudomonadati</taxon>
        <taxon>Pseudomonadota</taxon>
        <taxon>Gammaproteobacteria</taxon>
        <taxon>Aeromonadales</taxon>
        <taxon>Aeromonadaceae</taxon>
        <taxon>Oceanisphaera</taxon>
    </lineage>
</organism>
<proteinExistence type="predicted"/>
<dbReference type="EMBL" id="JAGDFX010000034">
    <property type="protein sequence ID" value="MBO1520775.1"/>
    <property type="molecule type" value="Genomic_DNA"/>
</dbReference>
<comment type="caution">
    <text evidence="3">The sequence shown here is derived from an EMBL/GenBank/DDBJ whole genome shotgun (WGS) entry which is preliminary data.</text>
</comment>
<dbReference type="PANTHER" id="PTHR30298:SF0">
    <property type="entry name" value="PROTEIN YBFL-RELATED"/>
    <property type="match status" value="1"/>
</dbReference>
<gene>
    <name evidence="3" type="ORF">J3U76_14330</name>
</gene>
<dbReference type="PANTHER" id="PTHR30298">
    <property type="entry name" value="H REPEAT-ASSOCIATED PREDICTED TRANSPOSASE"/>
    <property type="match status" value="1"/>
</dbReference>
<accession>A0ABS3NJP8</accession>
<reference evidence="3 4" key="1">
    <citation type="submission" date="2021-03" db="EMBL/GenBank/DDBJ databases">
        <title>Oceanisphaera sp. nov., isolated from the intestine.</title>
        <authorList>
            <person name="Zhao L.-H."/>
            <person name="Shi L.-F."/>
        </authorList>
    </citation>
    <scope>NUCLEOTIDE SEQUENCE [LARGE SCALE GENOMIC DNA]</scope>
    <source>
        <strain evidence="3 4">DM8</strain>
    </source>
</reference>
<dbReference type="Pfam" id="PF13808">
    <property type="entry name" value="DDE_Tnp_1_assoc"/>
    <property type="match status" value="1"/>
</dbReference>
<dbReference type="InterPro" id="IPR032806">
    <property type="entry name" value="YbfD_N"/>
</dbReference>
<keyword evidence="4" id="KW-1185">Reference proteome</keyword>
<dbReference type="Proteomes" id="UP000664882">
    <property type="component" value="Unassembled WGS sequence"/>
</dbReference>
<dbReference type="InterPro" id="IPR051698">
    <property type="entry name" value="Transposase_11-like"/>
</dbReference>
<feature type="domain" description="Transposase IS4-like" evidence="1">
    <location>
        <begin position="102"/>
        <end position="343"/>
    </location>
</feature>
<name>A0ABS3NJP8_9GAMM</name>
<evidence type="ECO:0000313" key="4">
    <source>
        <dbReference type="Proteomes" id="UP000664882"/>
    </source>
</evidence>